<evidence type="ECO:0008006" key="4">
    <source>
        <dbReference type="Google" id="ProtNLM"/>
    </source>
</evidence>
<dbReference type="AlphaFoldDB" id="A2SMQ4"/>
<keyword evidence="3" id="KW-1185">Reference proteome</keyword>
<accession>A2SMQ4</accession>
<keyword evidence="1" id="KW-0812">Transmembrane</keyword>
<dbReference type="HOGENOM" id="CLU_688263_0_0_4"/>
<evidence type="ECO:0000256" key="1">
    <source>
        <dbReference type="SAM" id="Phobius"/>
    </source>
</evidence>
<dbReference type="Pfam" id="PF07963">
    <property type="entry name" value="N_methyl"/>
    <property type="match status" value="1"/>
</dbReference>
<dbReference type="KEGG" id="mpt:Mpe_B0064"/>
<dbReference type="NCBIfam" id="TIGR02532">
    <property type="entry name" value="IV_pilin_GFxxxE"/>
    <property type="match status" value="1"/>
</dbReference>
<protein>
    <recommendedName>
        <fullName evidence="4">Prepilin-type N-terminal cleavage/methylation domain-containing protein</fullName>
    </recommendedName>
</protein>
<sequence>MKRTFRLEQLQRGFTIIELLVVLSIMAMAAIVGAQRLLEKFKESQADLAADDISVVGKAVAAYIPANVATLSLNPTTDITIATLQAGAMLPANYSSGNPWGAGYSIRVKRLGAAPGPYQYEALVITNSRWRIGTVDQIALLGRAVRRIGGPGGLTYDATGAVGNGGAWTALVVDYPNANQAGRLAYFVSQATTPFDSIYLRLDGGNAMTGNLNMNSNGIVAATSVNASGTAMPWQVSAAGGFTGTTATATGVVNAGSVTTTGAMTAGTTVTATGNITSSADVRGATLTSDSDIAMGPGGTVSSSGAINIQPNGALTLSASGGTTVAGSGALTVNDTVTAANDVVISSLPSRAAGFSPSTGSLKALAPKLVEMQNYIITANGQTVPRPTCISGGTPNAFILPHVAQGKVDSARWGTQVRLTGAGPWTVVALDGAGLSIPSVNIPATDFAAIVRTFCTY</sequence>
<geneLocation type="plasmid" evidence="2 3">
    <name>RPME01</name>
</geneLocation>
<organism evidence="2 3">
    <name type="scientific">Methylibium petroleiphilum (strain ATCC BAA-1232 / LMG 22953 / PM1)</name>
    <dbReference type="NCBI Taxonomy" id="420662"/>
    <lineage>
        <taxon>Bacteria</taxon>
        <taxon>Pseudomonadati</taxon>
        <taxon>Pseudomonadota</taxon>
        <taxon>Betaproteobacteria</taxon>
        <taxon>Burkholderiales</taxon>
        <taxon>Sphaerotilaceae</taxon>
        <taxon>Methylibium</taxon>
    </lineage>
</organism>
<evidence type="ECO:0000313" key="2">
    <source>
        <dbReference type="EMBL" id="ABM96843.1"/>
    </source>
</evidence>
<evidence type="ECO:0000313" key="3">
    <source>
        <dbReference type="Proteomes" id="UP000000366"/>
    </source>
</evidence>
<feature type="transmembrane region" description="Helical" evidence="1">
    <location>
        <begin position="12"/>
        <end position="34"/>
    </location>
</feature>
<keyword evidence="1" id="KW-0472">Membrane</keyword>
<reference evidence="2 3" key="1">
    <citation type="journal article" date="2007" name="J. Bacteriol.">
        <title>Whole-genome analysis of the methyl tert-butyl ether-degrading beta-proteobacterium Methylibium petroleiphilum PM1.</title>
        <authorList>
            <person name="Kane S.R."/>
            <person name="Chakicherla A.Y."/>
            <person name="Chain P.S.G."/>
            <person name="Schmidt R."/>
            <person name="Shin M.W."/>
            <person name="Legler T.C."/>
            <person name="Scow K.M."/>
            <person name="Larimer F.W."/>
            <person name="Lucas S.M."/>
            <person name="Richardson P.M."/>
            <person name="Hristova K.R."/>
        </authorList>
    </citation>
    <scope>NUCLEOTIDE SEQUENCE [LARGE SCALE GENOMIC DNA]</scope>
    <source>
        <strain evidence="3">ATCC BAA-1232 / LMG 22953 / PM1</strain>
        <plasmid evidence="2 3">RPME01</plasmid>
    </source>
</reference>
<keyword evidence="1" id="KW-1133">Transmembrane helix</keyword>
<proteinExistence type="predicted"/>
<dbReference type="eggNOG" id="COG2165">
    <property type="taxonomic scope" value="Bacteria"/>
</dbReference>
<dbReference type="Proteomes" id="UP000000366">
    <property type="component" value="Plasmid RPME01"/>
</dbReference>
<keyword evidence="2" id="KW-0614">Plasmid</keyword>
<dbReference type="RefSeq" id="WP_011831460.1">
    <property type="nucleotide sequence ID" value="NC_008826.1"/>
</dbReference>
<dbReference type="EMBL" id="CP000556">
    <property type="protein sequence ID" value="ABM96843.1"/>
    <property type="molecule type" value="Genomic_DNA"/>
</dbReference>
<dbReference type="InterPro" id="IPR012902">
    <property type="entry name" value="N_methyl_site"/>
</dbReference>
<gene>
    <name evidence="2" type="ordered locus">Mpe_B0064</name>
</gene>
<name>A2SMQ4_METPP</name>